<evidence type="ECO:0000313" key="12">
    <source>
        <dbReference type="EMBL" id="CAG9801499.1"/>
    </source>
</evidence>
<proteinExistence type="inferred from homology"/>
<feature type="transmembrane region" description="Helical" evidence="7">
    <location>
        <begin position="291"/>
        <end position="312"/>
    </location>
</feature>
<feature type="domain" description="Nucleoside transporter/FeoB GTPase Gate" evidence="11">
    <location>
        <begin position="259"/>
        <end position="357"/>
    </location>
</feature>
<dbReference type="InterPro" id="IPR002668">
    <property type="entry name" value="CNT_N_dom"/>
</dbReference>
<dbReference type="InterPro" id="IPR008276">
    <property type="entry name" value="C_nuclsd_transpt"/>
</dbReference>
<feature type="region of interest" description="Disordered" evidence="8">
    <location>
        <begin position="16"/>
        <end position="46"/>
    </location>
</feature>
<feature type="transmembrane region" description="Helical" evidence="7">
    <location>
        <begin position="143"/>
        <end position="163"/>
    </location>
</feature>
<dbReference type="GO" id="GO:0005886">
    <property type="term" value="C:plasma membrane"/>
    <property type="evidence" value="ECO:0007669"/>
    <property type="project" value="UniProtKB-SubCell"/>
</dbReference>
<comment type="similarity">
    <text evidence="2 7">Belongs to the concentrative nucleoside transporter (CNT) (TC 2.A.41) family.</text>
</comment>
<evidence type="ECO:0000259" key="10">
    <source>
        <dbReference type="Pfam" id="PF07662"/>
    </source>
</evidence>
<feature type="transmembrane region" description="Helical" evidence="7">
    <location>
        <begin position="172"/>
        <end position="189"/>
    </location>
</feature>
<gene>
    <name evidence="12" type="ORF">CHIRRI_LOCUS4425</name>
</gene>
<feature type="domain" description="Concentrative nucleoside transporter C-terminal" evidence="10">
    <location>
        <begin position="361"/>
        <end position="569"/>
    </location>
</feature>
<dbReference type="OrthoDB" id="6075923at2759"/>
<sequence>MSGVHNIAFESSENLNKDDSQNYQQKSNGENIDLTPMNLENDEQHETDTKRKKYKFLTSIILHLIFVTYFSYATYHYISTRDTCTRDCTLTLCSSYGLLLLVYGATYLGILYYKVIKPYLGDEIENIVFTPMQDLISSLLQSLTAKVAIFIVLSAAFFGYIIYETYSDFSRLRALIGIAAFSLIGFFMSENHKRIIWRPVICGGVFQFLLGIMFIRWPVGRGIFQCFGNKVSDFLSFGKDGAAFVFGNELVWDKQIFAFAVLPTIFFFSLCISVCYYLGAMQWVLFKLGWILQSILGTTVCESVNAAGNIFLGMSEGPLIIRPYIKHLTHSEIHALMVSGFATVSGSTMVAYIAFGAEPAHLITATVMAAPASLCFSKLVYPELEKSKTSSNNIELEKSTDSSILDAASNGASQAIPLILNIIANLVAFVAFVTFADAILKWITLLMGFDNVDIQYILGKMFMPISWLIGVDWKDCEAVGNVIGTKTIINEFVAFKKLGEYKANHEISMRSAAIATFAICSFANPASMGIMIGALSALAPERKSSFTKVILKSFISGCFVTLCTASIAGLLMTDEI</sequence>
<comment type="subcellular location">
    <subcellularLocation>
        <location evidence="1">Cell membrane</location>
        <topology evidence="1">Multi-pass membrane protein</topology>
    </subcellularLocation>
</comment>
<accession>A0A9N9WPS8</accession>
<dbReference type="EMBL" id="OU895877">
    <property type="protein sequence ID" value="CAG9801499.1"/>
    <property type="molecule type" value="Genomic_DNA"/>
</dbReference>
<keyword evidence="7" id="KW-0813">Transport</keyword>
<evidence type="ECO:0000256" key="8">
    <source>
        <dbReference type="SAM" id="MobiDB-lite"/>
    </source>
</evidence>
<reference evidence="12" key="2">
    <citation type="submission" date="2022-10" db="EMBL/GenBank/DDBJ databases">
        <authorList>
            <consortium name="ENA_rothamsted_submissions"/>
            <consortium name="culmorum"/>
            <person name="King R."/>
        </authorList>
    </citation>
    <scope>NUCLEOTIDE SEQUENCE</scope>
</reference>
<dbReference type="AlphaFoldDB" id="A0A9N9WPS8"/>
<dbReference type="NCBIfam" id="TIGR00804">
    <property type="entry name" value="nupC"/>
    <property type="match status" value="1"/>
</dbReference>
<evidence type="ECO:0000256" key="5">
    <source>
        <dbReference type="ARBA" id="ARBA00022989"/>
    </source>
</evidence>
<evidence type="ECO:0000259" key="9">
    <source>
        <dbReference type="Pfam" id="PF01773"/>
    </source>
</evidence>
<evidence type="ECO:0000256" key="1">
    <source>
        <dbReference type="ARBA" id="ARBA00004651"/>
    </source>
</evidence>
<feature type="transmembrane region" description="Helical" evidence="7">
    <location>
        <begin position="361"/>
        <end position="381"/>
    </location>
</feature>
<feature type="transmembrane region" description="Helical" evidence="7">
    <location>
        <begin position="256"/>
        <end position="279"/>
    </location>
</feature>
<evidence type="ECO:0000256" key="7">
    <source>
        <dbReference type="RuleBase" id="RU362018"/>
    </source>
</evidence>
<evidence type="ECO:0000313" key="13">
    <source>
        <dbReference type="Proteomes" id="UP001153620"/>
    </source>
</evidence>
<feature type="domain" description="Concentrative nucleoside transporter N-terminal" evidence="9">
    <location>
        <begin position="176"/>
        <end position="248"/>
    </location>
</feature>
<evidence type="ECO:0000256" key="2">
    <source>
        <dbReference type="ARBA" id="ARBA00009033"/>
    </source>
</evidence>
<name>A0A9N9WPS8_9DIPT</name>
<organism evidence="12 13">
    <name type="scientific">Chironomus riparius</name>
    <dbReference type="NCBI Taxonomy" id="315576"/>
    <lineage>
        <taxon>Eukaryota</taxon>
        <taxon>Metazoa</taxon>
        <taxon>Ecdysozoa</taxon>
        <taxon>Arthropoda</taxon>
        <taxon>Hexapoda</taxon>
        <taxon>Insecta</taxon>
        <taxon>Pterygota</taxon>
        <taxon>Neoptera</taxon>
        <taxon>Endopterygota</taxon>
        <taxon>Diptera</taxon>
        <taxon>Nematocera</taxon>
        <taxon>Chironomoidea</taxon>
        <taxon>Chironomidae</taxon>
        <taxon>Chironominae</taxon>
        <taxon>Chironomus</taxon>
    </lineage>
</organism>
<dbReference type="Pfam" id="PF07662">
    <property type="entry name" value="Nucleos_tra2_C"/>
    <property type="match status" value="1"/>
</dbReference>
<dbReference type="InterPro" id="IPR011642">
    <property type="entry name" value="Gate_dom"/>
</dbReference>
<feature type="transmembrane region" description="Helical" evidence="7">
    <location>
        <begin position="333"/>
        <end position="355"/>
    </location>
</feature>
<feature type="transmembrane region" description="Helical" evidence="7">
    <location>
        <begin position="195"/>
        <end position="215"/>
    </location>
</feature>
<feature type="transmembrane region" description="Helical" evidence="7">
    <location>
        <begin position="90"/>
        <end position="113"/>
    </location>
</feature>
<feature type="transmembrane region" description="Helical" evidence="7">
    <location>
        <begin position="549"/>
        <end position="572"/>
    </location>
</feature>
<dbReference type="Proteomes" id="UP001153620">
    <property type="component" value="Chromosome 1"/>
</dbReference>
<keyword evidence="5 7" id="KW-1133">Transmembrane helix</keyword>
<feature type="transmembrane region" description="Helical" evidence="7">
    <location>
        <begin position="418"/>
        <end position="440"/>
    </location>
</feature>
<protein>
    <recommendedName>
        <fullName evidence="7">Sodium/nucleoside cotransporter</fullName>
    </recommendedName>
</protein>
<dbReference type="Pfam" id="PF07670">
    <property type="entry name" value="Gate"/>
    <property type="match status" value="1"/>
</dbReference>
<feature type="transmembrane region" description="Helical" evidence="7">
    <location>
        <begin position="512"/>
        <end position="537"/>
    </location>
</feature>
<dbReference type="InterPro" id="IPR018270">
    <property type="entry name" value="C_nuclsd_transpt_met_bac"/>
</dbReference>
<evidence type="ECO:0000256" key="3">
    <source>
        <dbReference type="ARBA" id="ARBA00022475"/>
    </source>
</evidence>
<keyword evidence="13" id="KW-1185">Reference proteome</keyword>
<reference evidence="12" key="1">
    <citation type="submission" date="2022-01" db="EMBL/GenBank/DDBJ databases">
        <authorList>
            <person name="King R."/>
        </authorList>
    </citation>
    <scope>NUCLEOTIDE SEQUENCE</scope>
</reference>
<dbReference type="InterPro" id="IPR011657">
    <property type="entry name" value="CNT_C_dom"/>
</dbReference>
<dbReference type="GO" id="GO:0005415">
    <property type="term" value="F:nucleoside:sodium symporter activity"/>
    <property type="evidence" value="ECO:0007669"/>
    <property type="project" value="TreeGrafter"/>
</dbReference>
<dbReference type="Pfam" id="PF01773">
    <property type="entry name" value="Nucleos_tra2_N"/>
    <property type="match status" value="1"/>
</dbReference>
<dbReference type="PANTHER" id="PTHR10590:SF4">
    <property type="entry name" value="SOLUTE CARRIER FAMILY 28 MEMBER 3"/>
    <property type="match status" value="1"/>
</dbReference>
<evidence type="ECO:0000256" key="6">
    <source>
        <dbReference type="ARBA" id="ARBA00023136"/>
    </source>
</evidence>
<keyword evidence="4 7" id="KW-0812">Transmembrane</keyword>
<evidence type="ECO:0000259" key="11">
    <source>
        <dbReference type="Pfam" id="PF07670"/>
    </source>
</evidence>
<feature type="transmembrane region" description="Helical" evidence="7">
    <location>
        <begin position="56"/>
        <end position="78"/>
    </location>
</feature>
<dbReference type="PANTHER" id="PTHR10590">
    <property type="entry name" value="SODIUM/NUCLEOSIDE COTRANSPORTER"/>
    <property type="match status" value="1"/>
</dbReference>
<evidence type="ECO:0000256" key="4">
    <source>
        <dbReference type="ARBA" id="ARBA00022692"/>
    </source>
</evidence>
<keyword evidence="6 7" id="KW-0472">Membrane</keyword>
<feature type="compositionally biased region" description="Polar residues" evidence="8">
    <location>
        <begin position="21"/>
        <end position="30"/>
    </location>
</feature>
<keyword evidence="3" id="KW-1003">Cell membrane</keyword>